<organism evidence="2 3">
    <name type="scientific">Streptomyces thermogriseus</name>
    <dbReference type="NCBI Taxonomy" id="75292"/>
    <lineage>
        <taxon>Bacteria</taxon>
        <taxon>Bacillati</taxon>
        <taxon>Actinomycetota</taxon>
        <taxon>Actinomycetes</taxon>
        <taxon>Kitasatosporales</taxon>
        <taxon>Streptomycetaceae</taxon>
        <taxon>Streptomyces</taxon>
    </lineage>
</organism>
<evidence type="ECO:0000313" key="2">
    <source>
        <dbReference type="EMBL" id="GAA1011501.1"/>
    </source>
</evidence>
<feature type="compositionally biased region" description="Low complexity" evidence="1">
    <location>
        <begin position="113"/>
        <end position="147"/>
    </location>
</feature>
<reference evidence="2 3" key="1">
    <citation type="journal article" date="2019" name="Int. J. Syst. Evol. Microbiol.">
        <title>The Global Catalogue of Microorganisms (GCM) 10K type strain sequencing project: providing services to taxonomists for standard genome sequencing and annotation.</title>
        <authorList>
            <consortium name="The Broad Institute Genomics Platform"/>
            <consortium name="The Broad Institute Genome Sequencing Center for Infectious Disease"/>
            <person name="Wu L."/>
            <person name="Ma J."/>
        </authorList>
    </citation>
    <scope>NUCLEOTIDE SEQUENCE [LARGE SCALE GENOMIC DNA]</scope>
    <source>
        <strain evidence="2 3">JCM 11269</strain>
    </source>
</reference>
<gene>
    <name evidence="2" type="ORF">GCM10009564_32580</name>
</gene>
<evidence type="ECO:0000313" key="3">
    <source>
        <dbReference type="Proteomes" id="UP001501072"/>
    </source>
</evidence>
<proteinExistence type="predicted"/>
<protein>
    <submittedName>
        <fullName evidence="2">Uncharacterized protein</fullName>
    </submittedName>
</protein>
<evidence type="ECO:0000256" key="1">
    <source>
        <dbReference type="SAM" id="MobiDB-lite"/>
    </source>
</evidence>
<feature type="compositionally biased region" description="Basic residues" evidence="1">
    <location>
        <begin position="103"/>
        <end position="112"/>
    </location>
</feature>
<feature type="region of interest" description="Disordered" evidence="1">
    <location>
        <begin position="89"/>
        <end position="147"/>
    </location>
</feature>
<dbReference type="EMBL" id="BAAAHU010000032">
    <property type="protein sequence ID" value="GAA1011501.1"/>
    <property type="molecule type" value="Genomic_DNA"/>
</dbReference>
<comment type="caution">
    <text evidence="2">The sequence shown here is derived from an EMBL/GenBank/DDBJ whole genome shotgun (WGS) entry which is preliminary data.</text>
</comment>
<dbReference type="Proteomes" id="UP001501072">
    <property type="component" value="Unassembled WGS sequence"/>
</dbReference>
<keyword evidence="3" id="KW-1185">Reference proteome</keyword>
<accession>A0ABN1T1L4</accession>
<sequence>MMRGHKRSVLRCFTVRSASFGEGHVYDRRMPSADEILQRMRAIQERREEAIRPLLALLAERSQLLKKLEELKEPYGRAYVMAEEGGWTPEELAALGADEPVKRPRRRKRTAKKPAANAPETGSPAAAVPAQGPAPAQDAPVGTGSSD</sequence>
<name>A0ABN1T1L4_9ACTN</name>